<dbReference type="CDD" id="cd00408">
    <property type="entry name" value="DHDPS-like"/>
    <property type="match status" value="1"/>
</dbReference>
<reference evidence="2 3" key="1">
    <citation type="submission" date="2018-06" db="EMBL/GenBank/DDBJ databases">
        <authorList>
            <consortium name="Pathogen Informatics"/>
            <person name="Doyle S."/>
        </authorList>
    </citation>
    <scope>NUCLEOTIDE SEQUENCE [LARGE SCALE GENOMIC DNA]</scope>
    <source>
        <strain evidence="2 3">NCTC9617</strain>
    </source>
</reference>
<gene>
    <name evidence="2" type="primary">nanA</name>
    <name evidence="2" type="ORF">NCTC9617_00752</name>
</gene>
<dbReference type="Proteomes" id="UP000255167">
    <property type="component" value="Unassembled WGS sequence"/>
</dbReference>
<dbReference type="GO" id="GO:0019262">
    <property type="term" value="P:N-acetylneuraminate catabolic process"/>
    <property type="evidence" value="ECO:0007669"/>
    <property type="project" value="TreeGrafter"/>
</dbReference>
<dbReference type="AlphaFoldDB" id="A0A378F628"/>
<organism evidence="2 3">
    <name type="scientific">Klebsiella pneumoniae</name>
    <dbReference type="NCBI Taxonomy" id="573"/>
    <lineage>
        <taxon>Bacteria</taxon>
        <taxon>Pseudomonadati</taxon>
        <taxon>Pseudomonadota</taxon>
        <taxon>Gammaproteobacteria</taxon>
        <taxon>Enterobacterales</taxon>
        <taxon>Enterobacteriaceae</taxon>
        <taxon>Klebsiella/Raoultella group</taxon>
        <taxon>Klebsiella</taxon>
        <taxon>Klebsiella pneumoniae complex</taxon>
    </lineage>
</organism>
<dbReference type="PANTHER" id="PTHR42849">
    <property type="entry name" value="N-ACETYLNEURAMINATE LYASE"/>
    <property type="match status" value="1"/>
</dbReference>
<evidence type="ECO:0000313" key="3">
    <source>
        <dbReference type="Proteomes" id="UP000255167"/>
    </source>
</evidence>
<dbReference type="GO" id="GO:0005829">
    <property type="term" value="C:cytosol"/>
    <property type="evidence" value="ECO:0007669"/>
    <property type="project" value="TreeGrafter"/>
</dbReference>
<sequence length="162" mass="17413">MRKAISGVLTAIVTPFTAEGALNLPALRQQVQRQLAAGNGIFCGGTNGEFFVLNEEEKIAVARTCVEEAAGRAPVVAHIGEVSTRETRRLGQQIARLGVDAVSAITPWFVPLKQEELINHYTAIADALSVPLFLYNIPARTGNTIAPETGAPAGPPREYRRH</sequence>
<dbReference type="EMBL" id="UGNC01000004">
    <property type="protein sequence ID" value="STW39230.1"/>
    <property type="molecule type" value="Genomic_DNA"/>
</dbReference>
<dbReference type="SMART" id="SM01130">
    <property type="entry name" value="DHDPS"/>
    <property type="match status" value="1"/>
</dbReference>
<dbReference type="Gene3D" id="3.20.20.70">
    <property type="entry name" value="Aldolase class I"/>
    <property type="match status" value="1"/>
</dbReference>
<proteinExistence type="predicted"/>
<dbReference type="Pfam" id="PF00701">
    <property type="entry name" value="DHDPS"/>
    <property type="match status" value="1"/>
</dbReference>
<dbReference type="SUPFAM" id="SSF51569">
    <property type="entry name" value="Aldolase"/>
    <property type="match status" value="1"/>
</dbReference>
<dbReference type="EC" id="4.1.3.3" evidence="2"/>
<dbReference type="PRINTS" id="PR00146">
    <property type="entry name" value="DHPICSNTHASE"/>
</dbReference>
<dbReference type="InterPro" id="IPR013785">
    <property type="entry name" value="Aldolase_TIM"/>
</dbReference>
<dbReference type="GO" id="GO:0008747">
    <property type="term" value="F:N-acetylneuraminate lyase activity"/>
    <property type="evidence" value="ECO:0007669"/>
    <property type="project" value="UniProtKB-EC"/>
</dbReference>
<evidence type="ECO:0000313" key="2">
    <source>
        <dbReference type="EMBL" id="STW39230.1"/>
    </source>
</evidence>
<dbReference type="InterPro" id="IPR002220">
    <property type="entry name" value="DapA-like"/>
</dbReference>
<name>A0A378F628_KLEPN</name>
<protein>
    <submittedName>
        <fullName evidence="2">Dihydrodipicolinate synthase</fullName>
        <ecNumber evidence="2">4.1.3.3</ecNumber>
    </submittedName>
</protein>
<dbReference type="PANTHER" id="PTHR42849:SF1">
    <property type="entry name" value="N-ACETYLNEURAMINATE LYASE"/>
    <property type="match status" value="1"/>
</dbReference>
<accession>A0A378F628</accession>
<keyword evidence="1 2" id="KW-0456">Lyase</keyword>
<evidence type="ECO:0000256" key="1">
    <source>
        <dbReference type="ARBA" id="ARBA00023239"/>
    </source>
</evidence>